<feature type="transmembrane region" description="Helical" evidence="6">
    <location>
        <begin position="288"/>
        <end position="307"/>
    </location>
</feature>
<accession>A0A9Q8UQA4</accession>
<dbReference type="PROSITE" id="PS50850">
    <property type="entry name" value="MFS"/>
    <property type="match status" value="1"/>
</dbReference>
<dbReference type="GeneID" id="71987347"/>
<feature type="transmembrane region" description="Helical" evidence="6">
    <location>
        <begin position="327"/>
        <end position="344"/>
    </location>
</feature>
<dbReference type="OrthoDB" id="2962993at2759"/>
<evidence type="ECO:0000313" key="9">
    <source>
        <dbReference type="Proteomes" id="UP000756132"/>
    </source>
</evidence>
<dbReference type="Gene3D" id="1.20.1250.20">
    <property type="entry name" value="MFS general substrate transporter like domains"/>
    <property type="match status" value="2"/>
</dbReference>
<dbReference type="PANTHER" id="PTHR43791">
    <property type="entry name" value="PERMEASE-RELATED"/>
    <property type="match status" value="1"/>
</dbReference>
<keyword evidence="2" id="KW-0813">Transport</keyword>
<feature type="transmembrane region" description="Helical" evidence="6">
    <location>
        <begin position="119"/>
        <end position="138"/>
    </location>
</feature>
<evidence type="ECO:0000259" key="7">
    <source>
        <dbReference type="PROSITE" id="PS50850"/>
    </source>
</evidence>
<organism evidence="8 9">
    <name type="scientific">Passalora fulva</name>
    <name type="common">Tomato leaf mold</name>
    <name type="synonym">Cladosporium fulvum</name>
    <dbReference type="NCBI Taxonomy" id="5499"/>
    <lineage>
        <taxon>Eukaryota</taxon>
        <taxon>Fungi</taxon>
        <taxon>Dikarya</taxon>
        <taxon>Ascomycota</taxon>
        <taxon>Pezizomycotina</taxon>
        <taxon>Dothideomycetes</taxon>
        <taxon>Dothideomycetidae</taxon>
        <taxon>Mycosphaerellales</taxon>
        <taxon>Mycosphaerellaceae</taxon>
        <taxon>Fulvia</taxon>
    </lineage>
</organism>
<evidence type="ECO:0000256" key="4">
    <source>
        <dbReference type="ARBA" id="ARBA00022989"/>
    </source>
</evidence>
<dbReference type="KEGG" id="ffu:CLAFUR5_07469"/>
<proteinExistence type="predicted"/>
<dbReference type="PANTHER" id="PTHR43791:SF38">
    <property type="entry name" value="MAJOR FACILITATOR SUPERFAMILY (MFS) PROFILE DOMAIN-CONTAINING PROTEIN"/>
    <property type="match status" value="1"/>
</dbReference>
<dbReference type="RefSeq" id="XP_047762962.1">
    <property type="nucleotide sequence ID" value="XM_047906617.1"/>
</dbReference>
<dbReference type="InterPro" id="IPR011701">
    <property type="entry name" value="MFS"/>
</dbReference>
<reference evidence="8" key="1">
    <citation type="submission" date="2021-12" db="EMBL/GenBank/DDBJ databases">
        <authorList>
            <person name="Zaccaron A."/>
            <person name="Stergiopoulos I."/>
        </authorList>
    </citation>
    <scope>NUCLEOTIDE SEQUENCE</scope>
    <source>
        <strain evidence="8">Race5_Kim</strain>
    </source>
</reference>
<dbReference type="Proteomes" id="UP000756132">
    <property type="component" value="Chromosome 6"/>
</dbReference>
<keyword evidence="4 6" id="KW-1133">Transmembrane helix</keyword>
<dbReference type="GO" id="GO:0016020">
    <property type="term" value="C:membrane"/>
    <property type="evidence" value="ECO:0007669"/>
    <property type="project" value="UniProtKB-SubCell"/>
</dbReference>
<feature type="transmembrane region" description="Helical" evidence="6">
    <location>
        <begin position="87"/>
        <end position="107"/>
    </location>
</feature>
<keyword evidence="3 6" id="KW-0812">Transmembrane</keyword>
<name>A0A9Q8UQA4_PASFU</name>
<dbReference type="GO" id="GO:0022857">
    <property type="term" value="F:transmembrane transporter activity"/>
    <property type="evidence" value="ECO:0007669"/>
    <property type="project" value="InterPro"/>
</dbReference>
<protein>
    <submittedName>
        <fullName evidence="8">MFS transporter prlL</fullName>
    </submittedName>
</protein>
<dbReference type="Pfam" id="PF07690">
    <property type="entry name" value="MFS_1"/>
    <property type="match status" value="1"/>
</dbReference>
<feature type="non-terminal residue" evidence="8">
    <location>
        <position position="1"/>
    </location>
</feature>
<evidence type="ECO:0000256" key="5">
    <source>
        <dbReference type="ARBA" id="ARBA00023136"/>
    </source>
</evidence>
<dbReference type="InterPro" id="IPR036259">
    <property type="entry name" value="MFS_trans_sf"/>
</dbReference>
<dbReference type="InterPro" id="IPR020846">
    <property type="entry name" value="MFS_dom"/>
</dbReference>
<dbReference type="SUPFAM" id="SSF103473">
    <property type="entry name" value="MFS general substrate transporter"/>
    <property type="match status" value="1"/>
</dbReference>
<feature type="domain" description="Major facilitator superfamily (MFS) profile" evidence="7">
    <location>
        <begin position="54"/>
        <end position="470"/>
    </location>
</feature>
<evidence type="ECO:0000256" key="3">
    <source>
        <dbReference type="ARBA" id="ARBA00022692"/>
    </source>
</evidence>
<reference evidence="8" key="2">
    <citation type="journal article" date="2022" name="Microb. Genom.">
        <title>A chromosome-scale genome assembly of the tomato pathogen Cladosporium fulvum reveals a compartmentalized genome architecture and the presence of a dispensable chromosome.</title>
        <authorList>
            <person name="Zaccaron A.Z."/>
            <person name="Chen L.H."/>
            <person name="Samaras A."/>
            <person name="Stergiopoulos I."/>
        </authorList>
    </citation>
    <scope>NUCLEOTIDE SEQUENCE</scope>
    <source>
        <strain evidence="8">Race5_Kim</strain>
    </source>
</reference>
<evidence type="ECO:0000256" key="2">
    <source>
        <dbReference type="ARBA" id="ARBA00022448"/>
    </source>
</evidence>
<dbReference type="FunFam" id="1.20.1250.20:FF:000394">
    <property type="entry name" value="MFS general substrate transporter"/>
    <property type="match status" value="1"/>
</dbReference>
<feature type="transmembrane region" description="Helical" evidence="6">
    <location>
        <begin position="376"/>
        <end position="399"/>
    </location>
</feature>
<sequence length="479" mass="52938">MSRHSSVSAGKLEKTKQDEQWIEMAPSSDLDNAEPYVPGSEAEKKLLRKLDMRIIPCCWILYLLGYLDRANIGNAKTGGLEADFHLTSNQYSVILLVFFVSYVIFEIPSNMLLTRVRPSLYLSGLAVLWGGLAAVMAATNNWSQLAGVRFALGIIEAGFAPGIAFYLSCWYKRYELARRYSWYYTAVAGAGAISGLLAGLITQNLDGVHGIAGWRWLFIIEGVGSSGVGMVVWFFMADYPSTTRWLTPAERTLAAQRMAHDGIGATQGTDEQIKEWAALKMTVRDWKVWALTLIYALITGSQTMQYFIPTLVSAFGWTGWEGQYYTIPPYAFALCCTLAFSWISDHYQNKPLFIMIFAAFDTVMFIIVAATTNHTIRYIFTIFAFGPIYGIAPLILMWVPNVIDTPAEKRAVSIALVNALGNLSSIYGVFLWPSSDAPQYVPGFSATTIFIALICALAPVIAWRFGKEKGAGGIGGVFK</sequence>
<feature type="transmembrane region" description="Helical" evidence="6">
    <location>
        <begin position="214"/>
        <end position="236"/>
    </location>
</feature>
<evidence type="ECO:0000256" key="6">
    <source>
        <dbReference type="SAM" id="Phobius"/>
    </source>
</evidence>
<evidence type="ECO:0000313" key="8">
    <source>
        <dbReference type="EMBL" id="UJO18596.1"/>
    </source>
</evidence>
<evidence type="ECO:0000256" key="1">
    <source>
        <dbReference type="ARBA" id="ARBA00004141"/>
    </source>
</evidence>
<keyword evidence="5 6" id="KW-0472">Membrane</keyword>
<gene>
    <name evidence="8" type="ORF">CLAFUR5_07469</name>
</gene>
<comment type="subcellular location">
    <subcellularLocation>
        <location evidence="1">Membrane</location>
        <topology evidence="1">Multi-pass membrane protein</topology>
    </subcellularLocation>
</comment>
<dbReference type="AlphaFoldDB" id="A0A9Q8UQA4"/>
<feature type="transmembrane region" description="Helical" evidence="6">
    <location>
        <begin position="150"/>
        <end position="170"/>
    </location>
</feature>
<feature type="transmembrane region" description="Helical" evidence="6">
    <location>
        <begin position="351"/>
        <end position="370"/>
    </location>
</feature>
<dbReference type="FunFam" id="1.20.1250.20:FF:000057">
    <property type="entry name" value="MFS general substrate transporter"/>
    <property type="match status" value="1"/>
</dbReference>
<feature type="transmembrane region" description="Helical" evidence="6">
    <location>
        <begin position="444"/>
        <end position="463"/>
    </location>
</feature>
<dbReference type="EMBL" id="CP090168">
    <property type="protein sequence ID" value="UJO18596.1"/>
    <property type="molecule type" value="Genomic_DNA"/>
</dbReference>
<keyword evidence="9" id="KW-1185">Reference proteome</keyword>
<feature type="transmembrane region" description="Helical" evidence="6">
    <location>
        <begin position="411"/>
        <end position="432"/>
    </location>
</feature>
<feature type="transmembrane region" description="Helical" evidence="6">
    <location>
        <begin position="182"/>
        <end position="202"/>
    </location>
</feature>